<keyword evidence="1 4" id="KW-0479">Metal-binding</keyword>
<sequence length="97" mass="10938">MGQCRNGEDCNFAHGEQDLRKPPPNWQELVSGGNCDDDDRIIHEMKLCRNSTKAKNACAGKGAIFFMEIHYRRSGMLREGRGRMFIGNVRPLASVLL</sequence>
<dbReference type="EMBL" id="BSYO01000032">
    <property type="protein sequence ID" value="GMH27326.1"/>
    <property type="molecule type" value="Genomic_DNA"/>
</dbReference>
<dbReference type="Gene3D" id="4.10.1000.10">
    <property type="entry name" value="Zinc finger, CCCH-type"/>
    <property type="match status" value="1"/>
</dbReference>
<dbReference type="InterPro" id="IPR000571">
    <property type="entry name" value="Znf_CCCH"/>
</dbReference>
<evidence type="ECO:0000313" key="6">
    <source>
        <dbReference type="EMBL" id="GMH27326.1"/>
    </source>
</evidence>
<evidence type="ECO:0000256" key="4">
    <source>
        <dbReference type="PROSITE-ProRule" id="PRU00723"/>
    </source>
</evidence>
<feature type="domain" description="C3H1-type" evidence="5">
    <location>
        <begin position="1"/>
        <end position="17"/>
    </location>
</feature>
<dbReference type="PROSITE" id="PS50103">
    <property type="entry name" value="ZF_C3H1"/>
    <property type="match status" value="1"/>
</dbReference>
<name>A0AAD3TDN5_NEPGR</name>
<dbReference type="AlphaFoldDB" id="A0AAD3TDN5"/>
<feature type="zinc finger region" description="C3H1-type" evidence="4">
    <location>
        <begin position="1"/>
        <end position="17"/>
    </location>
</feature>
<reference evidence="6" key="1">
    <citation type="submission" date="2023-05" db="EMBL/GenBank/DDBJ databases">
        <title>Nepenthes gracilis genome sequencing.</title>
        <authorList>
            <person name="Fukushima K."/>
        </authorList>
    </citation>
    <scope>NUCLEOTIDE SEQUENCE</scope>
    <source>
        <strain evidence="6">SING2019-196</strain>
    </source>
</reference>
<organism evidence="6 7">
    <name type="scientific">Nepenthes gracilis</name>
    <name type="common">Slender pitcher plant</name>
    <dbReference type="NCBI Taxonomy" id="150966"/>
    <lineage>
        <taxon>Eukaryota</taxon>
        <taxon>Viridiplantae</taxon>
        <taxon>Streptophyta</taxon>
        <taxon>Embryophyta</taxon>
        <taxon>Tracheophyta</taxon>
        <taxon>Spermatophyta</taxon>
        <taxon>Magnoliopsida</taxon>
        <taxon>eudicotyledons</taxon>
        <taxon>Gunneridae</taxon>
        <taxon>Pentapetalae</taxon>
        <taxon>Caryophyllales</taxon>
        <taxon>Nepenthaceae</taxon>
        <taxon>Nepenthes</taxon>
    </lineage>
</organism>
<evidence type="ECO:0000256" key="1">
    <source>
        <dbReference type="ARBA" id="ARBA00022723"/>
    </source>
</evidence>
<proteinExistence type="predicted"/>
<keyword evidence="3 4" id="KW-0862">Zinc</keyword>
<evidence type="ECO:0000313" key="7">
    <source>
        <dbReference type="Proteomes" id="UP001279734"/>
    </source>
</evidence>
<keyword evidence="7" id="KW-1185">Reference proteome</keyword>
<dbReference type="GO" id="GO:0008270">
    <property type="term" value="F:zinc ion binding"/>
    <property type="evidence" value="ECO:0007669"/>
    <property type="project" value="UniProtKB-KW"/>
</dbReference>
<accession>A0AAD3TDN5</accession>
<dbReference type="Proteomes" id="UP001279734">
    <property type="component" value="Unassembled WGS sequence"/>
</dbReference>
<evidence type="ECO:0000256" key="2">
    <source>
        <dbReference type="ARBA" id="ARBA00022771"/>
    </source>
</evidence>
<keyword evidence="2 4" id="KW-0863">Zinc-finger</keyword>
<evidence type="ECO:0000259" key="5">
    <source>
        <dbReference type="PROSITE" id="PS50103"/>
    </source>
</evidence>
<comment type="caution">
    <text evidence="6">The sequence shown here is derived from an EMBL/GenBank/DDBJ whole genome shotgun (WGS) entry which is preliminary data.</text>
</comment>
<dbReference type="InterPro" id="IPR036855">
    <property type="entry name" value="Znf_CCCH_sf"/>
</dbReference>
<evidence type="ECO:0000256" key="3">
    <source>
        <dbReference type="ARBA" id="ARBA00022833"/>
    </source>
</evidence>
<gene>
    <name evidence="6" type="ORF">Nepgr_029169</name>
</gene>
<protein>
    <recommendedName>
        <fullName evidence="5">C3H1-type domain-containing protein</fullName>
    </recommendedName>
</protein>
<dbReference type="Pfam" id="PF00642">
    <property type="entry name" value="zf-CCCH"/>
    <property type="match status" value="1"/>
</dbReference>
<dbReference type="SUPFAM" id="SSF90229">
    <property type="entry name" value="CCCH zinc finger"/>
    <property type="match status" value="1"/>
</dbReference>